<sequence length="267" mass="27189">MSAPVVTEIPPLLADAVSTAQAAVLESGEGPVGAHLGVEAVDEASAIHRFAADLPGYGGWQWAVVVAAPPGSVTVTVSELALLPGPDALVAPTWVPWDERIRPGDLAPGDLLPPRHEDVRLVPGYLATGDPAVDDVALELGLGRKQVMSREGRLEAAERWAESDFGPDSPMAKAAPGTCVTCGFYLALQGSLSAAFGVCGNELAADGHVVHAAYGCGAHSDTEGPTGAGSPAYAAYDDGALETTPTENTEPESTEAATEPAESSSTL</sequence>
<evidence type="ECO:0000256" key="1">
    <source>
        <dbReference type="SAM" id="MobiDB-lite"/>
    </source>
</evidence>
<keyword evidence="3" id="KW-1185">Reference proteome</keyword>
<evidence type="ECO:0008006" key="4">
    <source>
        <dbReference type="Google" id="ProtNLM"/>
    </source>
</evidence>
<gene>
    <name evidence="2" type="ORF">JOE42_000347</name>
</gene>
<name>A0ABS2KNR6_9NOCA</name>
<reference evidence="2 3" key="1">
    <citation type="submission" date="2021-01" db="EMBL/GenBank/DDBJ databases">
        <title>Genomics of switchgrass bacterial isolates.</title>
        <authorList>
            <person name="Shade A."/>
        </authorList>
    </citation>
    <scope>NUCLEOTIDE SEQUENCE [LARGE SCALE GENOMIC DNA]</scope>
    <source>
        <strain evidence="2 3">PvP111</strain>
    </source>
</reference>
<feature type="region of interest" description="Disordered" evidence="1">
    <location>
        <begin position="221"/>
        <end position="267"/>
    </location>
</feature>
<organism evidence="2 3">
    <name type="scientific">Rhodococcoides corynebacterioides</name>
    <dbReference type="NCBI Taxonomy" id="53972"/>
    <lineage>
        <taxon>Bacteria</taxon>
        <taxon>Bacillati</taxon>
        <taxon>Actinomycetota</taxon>
        <taxon>Actinomycetes</taxon>
        <taxon>Mycobacteriales</taxon>
        <taxon>Nocardiaceae</taxon>
        <taxon>Rhodococcoides</taxon>
    </lineage>
</organism>
<comment type="caution">
    <text evidence="2">The sequence shown here is derived from an EMBL/GenBank/DDBJ whole genome shotgun (WGS) entry which is preliminary data.</text>
</comment>
<dbReference type="Pfam" id="PF11228">
    <property type="entry name" value="DUF3027"/>
    <property type="match status" value="1"/>
</dbReference>
<evidence type="ECO:0000313" key="2">
    <source>
        <dbReference type="EMBL" id="MBM7413614.1"/>
    </source>
</evidence>
<dbReference type="InterPro" id="IPR021391">
    <property type="entry name" value="DUF3027"/>
</dbReference>
<feature type="compositionally biased region" description="Low complexity" evidence="1">
    <location>
        <begin position="254"/>
        <end position="267"/>
    </location>
</feature>
<proteinExistence type="predicted"/>
<protein>
    <recommendedName>
        <fullName evidence="4">DUF3027 domain-containing protein</fullName>
    </recommendedName>
</protein>
<dbReference type="Proteomes" id="UP000703038">
    <property type="component" value="Unassembled WGS sequence"/>
</dbReference>
<evidence type="ECO:0000313" key="3">
    <source>
        <dbReference type="Proteomes" id="UP000703038"/>
    </source>
</evidence>
<accession>A0ABS2KNR6</accession>
<dbReference type="EMBL" id="JAFBBK010000001">
    <property type="protein sequence ID" value="MBM7413614.1"/>
    <property type="molecule type" value="Genomic_DNA"/>
</dbReference>